<evidence type="ECO:0000256" key="1">
    <source>
        <dbReference type="SAM" id="SignalP"/>
    </source>
</evidence>
<sequence length="394" mass="45154">MLKLINTILSFSLLHSALVNAEEENLTWGGFVSQGLVYTDNYNFIEGSKNALSTDFREAAIYGLWRPTNHLRLGGQVIARKLGNMTDDTPQIDYLSADYSLLSTPASSFGIRLGKLKLANGFYNNTREVPFTRNSILLPQSMYFEETRDFQLSALGVEFYGSEQLETDRFEYSFLASKPRKDQVSEFVFFRRNLSGYLDDGYLLIANLRLVEARDAWRVGVTLGSIGLTYFPGSSQELGLERGDIDVKFFAISAEYNWERFSVTSEFFKHYIDYEDLGGFFAVEPKQTFEAFYVQGVYRPAHNVDLLMRYDLAYRDAHDRSGKKHEKKFGVPASNYWSKDLTLGVGWQATSSILLRAEWHHIRGTARVPEQENSSKLRKHSSWNMLLVQAAYRF</sequence>
<gene>
    <name evidence="2" type="ORF">Q4490_15030</name>
</gene>
<protein>
    <submittedName>
        <fullName evidence="2">Uncharacterized protein</fullName>
    </submittedName>
</protein>
<feature type="signal peptide" evidence="1">
    <location>
        <begin position="1"/>
        <end position="21"/>
    </location>
</feature>
<dbReference type="RefSeq" id="WP_303479159.1">
    <property type="nucleotide sequence ID" value="NZ_JAUOPG010000010.1"/>
</dbReference>
<dbReference type="Proteomes" id="UP001169862">
    <property type="component" value="Unassembled WGS sequence"/>
</dbReference>
<dbReference type="AlphaFoldDB" id="A0AAW7XPB8"/>
<evidence type="ECO:0000313" key="3">
    <source>
        <dbReference type="Proteomes" id="UP001169862"/>
    </source>
</evidence>
<name>A0AAW7XPB8_9GAMM</name>
<comment type="caution">
    <text evidence="2">The sequence shown here is derived from an EMBL/GenBank/DDBJ whole genome shotgun (WGS) entry which is preliminary data.</text>
</comment>
<evidence type="ECO:0000313" key="2">
    <source>
        <dbReference type="EMBL" id="MDO6454884.1"/>
    </source>
</evidence>
<proteinExistence type="predicted"/>
<accession>A0AAW7XPB8</accession>
<dbReference type="SUPFAM" id="SSF56935">
    <property type="entry name" value="Porins"/>
    <property type="match status" value="1"/>
</dbReference>
<keyword evidence="1" id="KW-0732">Signal</keyword>
<feature type="chain" id="PRO_5043555222" evidence="1">
    <location>
        <begin position="22"/>
        <end position="394"/>
    </location>
</feature>
<dbReference type="EMBL" id="JAUOPG010000010">
    <property type="protein sequence ID" value="MDO6454884.1"/>
    <property type="molecule type" value="Genomic_DNA"/>
</dbReference>
<reference evidence="2" key="1">
    <citation type="submission" date="2023-07" db="EMBL/GenBank/DDBJ databases">
        <title>Genome content predicts the carbon catabolic preferences of heterotrophic bacteria.</title>
        <authorList>
            <person name="Gralka M."/>
        </authorList>
    </citation>
    <scope>NUCLEOTIDE SEQUENCE</scope>
    <source>
        <strain evidence="2">I2M16</strain>
    </source>
</reference>
<organism evidence="2 3">
    <name type="scientific">Neptunomonas phycophila</name>
    <dbReference type="NCBI Taxonomy" id="1572645"/>
    <lineage>
        <taxon>Bacteria</taxon>
        <taxon>Pseudomonadati</taxon>
        <taxon>Pseudomonadota</taxon>
        <taxon>Gammaproteobacteria</taxon>
        <taxon>Oceanospirillales</taxon>
        <taxon>Oceanospirillaceae</taxon>
        <taxon>Neptunomonas</taxon>
    </lineage>
</organism>